<dbReference type="PANTHER" id="PTHR37017:SF3">
    <property type="entry name" value="AB HYDROLASE-1 DOMAIN-CONTAINING PROTEIN"/>
    <property type="match status" value="1"/>
</dbReference>
<dbReference type="InParanoid" id="A0A1E1K390"/>
<dbReference type="InterPro" id="IPR052897">
    <property type="entry name" value="Sec-Metab_Biosynth_Hydrolase"/>
</dbReference>
<comment type="caution">
    <text evidence="2">The sequence shown here is derived from an EMBL/GenBank/DDBJ whole genome shotgun (WGS) entry which is preliminary data.</text>
</comment>
<organism evidence="2 3">
    <name type="scientific">Rhynchosporium graminicola</name>
    <dbReference type="NCBI Taxonomy" id="2792576"/>
    <lineage>
        <taxon>Eukaryota</taxon>
        <taxon>Fungi</taxon>
        <taxon>Dikarya</taxon>
        <taxon>Ascomycota</taxon>
        <taxon>Pezizomycotina</taxon>
        <taxon>Leotiomycetes</taxon>
        <taxon>Helotiales</taxon>
        <taxon>Ploettnerulaceae</taxon>
        <taxon>Rhynchosporium</taxon>
    </lineage>
</organism>
<dbReference type="SUPFAM" id="SSF53474">
    <property type="entry name" value="alpha/beta-Hydrolases"/>
    <property type="match status" value="1"/>
</dbReference>
<dbReference type="AlphaFoldDB" id="A0A1E1K390"/>
<proteinExistence type="predicted"/>
<evidence type="ECO:0000259" key="1">
    <source>
        <dbReference type="Pfam" id="PF12697"/>
    </source>
</evidence>
<dbReference type="Pfam" id="PF12697">
    <property type="entry name" value="Abhydrolase_6"/>
    <property type="match status" value="1"/>
</dbReference>
<dbReference type="EMBL" id="FJUW01000006">
    <property type="protein sequence ID" value="CZS92523.1"/>
    <property type="molecule type" value="Genomic_DNA"/>
</dbReference>
<dbReference type="InterPro" id="IPR029058">
    <property type="entry name" value="AB_hydrolase_fold"/>
</dbReference>
<feature type="domain" description="AB hydrolase-1" evidence="1">
    <location>
        <begin position="8"/>
        <end position="253"/>
    </location>
</feature>
<reference evidence="3" key="1">
    <citation type="submission" date="2016-03" db="EMBL/GenBank/DDBJ databases">
        <authorList>
            <person name="Ploux O."/>
        </authorList>
    </citation>
    <scope>NUCLEOTIDE SEQUENCE [LARGE SCALE GENOMIC DNA]</scope>
    <source>
        <strain evidence="3">UK7</strain>
    </source>
</reference>
<evidence type="ECO:0000313" key="2">
    <source>
        <dbReference type="EMBL" id="CZS92523.1"/>
    </source>
</evidence>
<gene>
    <name evidence="2" type="ORF">RCO7_01888</name>
</gene>
<name>A0A1E1K390_9HELO</name>
<accession>A0A1E1K390</accession>
<keyword evidence="3" id="KW-1185">Reference proteome</keyword>
<dbReference type="InterPro" id="IPR000073">
    <property type="entry name" value="AB_hydrolase_1"/>
</dbReference>
<dbReference type="Gene3D" id="3.40.50.1820">
    <property type="entry name" value="alpha/beta hydrolase"/>
    <property type="match status" value="1"/>
</dbReference>
<sequence>MSIPKPTFVFVPGAWHSPSCWSKIVPLLSTHNYTCLTPNLPSTVGDTSVKFADDLEAVRSAILSETTQGRDVIVVAWSYGSLPGASAIKGLSKTTSSQRFKQGGEDGKENGHVIGLALIATGFCATGLDFLTSGGGKPPPFWTASKSGFAELTLDADGIRDLFYHDLPVEEGEKWVGEVTKQSLKALTEGGELVYAGWKDVPVWFLGTKGDRGLPFSVQEMFVGMARNEDADVVMRKVDSGHAPMLSKPEETLQFLLDAARAFVE</sequence>
<dbReference type="Proteomes" id="UP000178129">
    <property type="component" value="Unassembled WGS sequence"/>
</dbReference>
<dbReference type="PANTHER" id="PTHR37017">
    <property type="entry name" value="AB HYDROLASE-1 DOMAIN-CONTAINING PROTEIN-RELATED"/>
    <property type="match status" value="1"/>
</dbReference>
<protein>
    <recommendedName>
        <fullName evidence="1">AB hydrolase-1 domain-containing protein</fullName>
    </recommendedName>
</protein>
<evidence type="ECO:0000313" key="3">
    <source>
        <dbReference type="Proteomes" id="UP000178129"/>
    </source>
</evidence>
<dbReference type="STRING" id="914237.A0A1E1K390"/>